<comment type="caution">
    <text evidence="1">The sequence shown here is derived from an EMBL/GenBank/DDBJ whole genome shotgun (WGS) entry which is preliminary data.</text>
</comment>
<evidence type="ECO:0000313" key="1">
    <source>
        <dbReference type="EMBL" id="OJF92803.1"/>
    </source>
</evidence>
<sequence length="78" mass="8660">MKQTPIVPELVGKLADMIGSVRDCAPMPHFADPVAWRNRQRNCRLVDIQPDKHDILHLVSAPFVRLGASQSGETLEGE</sequence>
<protein>
    <submittedName>
        <fullName evidence="1">Uncharacterized protein</fullName>
    </submittedName>
</protein>
<gene>
    <name evidence="1" type="ORF">AX760_22215</name>
</gene>
<evidence type="ECO:0000313" key="2">
    <source>
        <dbReference type="Proteomes" id="UP000182661"/>
    </source>
</evidence>
<dbReference type="EMBL" id="LSRP01000112">
    <property type="protein sequence ID" value="OJF92803.1"/>
    <property type="molecule type" value="Genomic_DNA"/>
</dbReference>
<accession>A0A657LPI6</accession>
<proteinExistence type="predicted"/>
<reference evidence="1 2" key="1">
    <citation type="submission" date="2016-02" db="EMBL/GenBank/DDBJ databases">
        <title>Genome sequencing of a beta-galactosidase producing bacteria Rhizobium sp. 59.</title>
        <authorList>
            <person name="Wang D."/>
            <person name="Kot W."/>
            <person name="Qin Y."/>
            <person name="Hansen L."/>
            <person name="Naqvi K."/>
            <person name="Rensing C."/>
        </authorList>
    </citation>
    <scope>NUCLEOTIDE SEQUENCE [LARGE SCALE GENOMIC DNA]</scope>
    <source>
        <strain evidence="1 2">59</strain>
    </source>
</reference>
<dbReference type="Proteomes" id="UP000182661">
    <property type="component" value="Unassembled WGS sequence"/>
</dbReference>
<organism evidence="1 2">
    <name type="scientific">Pararhizobium antarcticum</name>
    <dbReference type="NCBI Taxonomy" id="1798805"/>
    <lineage>
        <taxon>Bacteria</taxon>
        <taxon>Pseudomonadati</taxon>
        <taxon>Pseudomonadota</taxon>
        <taxon>Alphaproteobacteria</taxon>
        <taxon>Hyphomicrobiales</taxon>
        <taxon>Rhizobiaceae</taxon>
        <taxon>Rhizobium/Agrobacterium group</taxon>
        <taxon>Pararhizobium</taxon>
    </lineage>
</organism>
<dbReference type="AlphaFoldDB" id="A0A657LPI6"/>
<keyword evidence="2" id="KW-1185">Reference proteome</keyword>
<name>A0A657LPI6_9HYPH</name>